<dbReference type="CDD" id="cd01400">
    <property type="entry name" value="6PGL"/>
    <property type="match status" value="1"/>
</dbReference>
<evidence type="ECO:0000259" key="8">
    <source>
        <dbReference type="Pfam" id="PF01182"/>
    </source>
</evidence>
<organism evidence="9 10">
    <name type="scientific">Candidatus Muproteobacteria bacterium RIFCSPLOWO2_01_FULL_60_18</name>
    <dbReference type="NCBI Taxonomy" id="1817768"/>
    <lineage>
        <taxon>Bacteria</taxon>
        <taxon>Pseudomonadati</taxon>
        <taxon>Pseudomonadota</taxon>
        <taxon>Candidatus Muproteobacteria</taxon>
    </lineage>
</organism>
<accession>A0A1F6TWL0</accession>
<keyword evidence="7" id="KW-0378">Hydrolase</keyword>
<dbReference type="InterPro" id="IPR005900">
    <property type="entry name" value="6-phosphogluconolactonase_DevB"/>
</dbReference>
<evidence type="ECO:0000256" key="6">
    <source>
        <dbReference type="ARBA" id="ARBA00020337"/>
    </source>
</evidence>
<dbReference type="STRING" id="1817768.A3A87_04325"/>
<sequence length="233" mass="25517">MSAQAPTTRWQVFPDGAALADQAAALILDAARAAITAHGVFHLVLAGGHTPKDAYERLREVGANWAKWQIYFGDERCLPRGDPERNDTMARRAWLDHIRIPPVNVHPIPAEQGAEKGAERYAEILRRVPEFDLVLLGLGEDGHTASLFPGRKEGLGKNDADAIVVRAAPKPPPERVSLSAARLSRARRALFLVGGESKREAVKAWRAEADIPARHITPTLGIDVYVDRSAWPP</sequence>
<gene>
    <name evidence="7" type="primary">pgl</name>
    <name evidence="9" type="ORF">A3A87_04325</name>
</gene>
<comment type="pathway">
    <text evidence="3 7">Carbohydrate degradation; pentose phosphate pathway; D-ribulose 5-phosphate from D-glucose 6-phosphate (oxidative stage): step 2/3.</text>
</comment>
<dbReference type="Proteomes" id="UP000179037">
    <property type="component" value="Unassembled WGS sequence"/>
</dbReference>
<dbReference type="AlphaFoldDB" id="A0A1F6TWL0"/>
<evidence type="ECO:0000313" key="9">
    <source>
        <dbReference type="EMBL" id="OGI49429.1"/>
    </source>
</evidence>
<protein>
    <recommendedName>
        <fullName evidence="6 7">6-phosphogluconolactonase</fullName>
        <shortName evidence="7">6PGL</shortName>
        <ecNumber evidence="5 7">3.1.1.31</ecNumber>
    </recommendedName>
</protein>
<proteinExistence type="inferred from homology"/>
<evidence type="ECO:0000256" key="5">
    <source>
        <dbReference type="ARBA" id="ARBA00013198"/>
    </source>
</evidence>
<evidence type="ECO:0000256" key="7">
    <source>
        <dbReference type="RuleBase" id="RU365095"/>
    </source>
</evidence>
<dbReference type="InterPro" id="IPR039104">
    <property type="entry name" value="6PGL"/>
</dbReference>
<evidence type="ECO:0000256" key="3">
    <source>
        <dbReference type="ARBA" id="ARBA00004961"/>
    </source>
</evidence>
<dbReference type="GO" id="GO:0005975">
    <property type="term" value="P:carbohydrate metabolic process"/>
    <property type="evidence" value="ECO:0007669"/>
    <property type="project" value="UniProtKB-UniRule"/>
</dbReference>
<dbReference type="EMBL" id="MFTC01000099">
    <property type="protein sequence ID" value="OGI49429.1"/>
    <property type="molecule type" value="Genomic_DNA"/>
</dbReference>
<dbReference type="Pfam" id="PF01182">
    <property type="entry name" value="Glucosamine_iso"/>
    <property type="match status" value="1"/>
</dbReference>
<dbReference type="EC" id="3.1.1.31" evidence="5 7"/>
<dbReference type="InterPro" id="IPR006148">
    <property type="entry name" value="Glc/Gal-6P_isomerase"/>
</dbReference>
<comment type="caution">
    <text evidence="9">The sequence shown here is derived from an EMBL/GenBank/DDBJ whole genome shotgun (WGS) entry which is preliminary data.</text>
</comment>
<reference evidence="9 10" key="1">
    <citation type="journal article" date="2016" name="Nat. Commun.">
        <title>Thousands of microbial genomes shed light on interconnected biogeochemical processes in an aquifer system.</title>
        <authorList>
            <person name="Anantharaman K."/>
            <person name="Brown C.T."/>
            <person name="Hug L.A."/>
            <person name="Sharon I."/>
            <person name="Castelle C.J."/>
            <person name="Probst A.J."/>
            <person name="Thomas B.C."/>
            <person name="Singh A."/>
            <person name="Wilkins M.J."/>
            <person name="Karaoz U."/>
            <person name="Brodie E.L."/>
            <person name="Williams K.H."/>
            <person name="Hubbard S.S."/>
            <person name="Banfield J.F."/>
        </authorList>
    </citation>
    <scope>NUCLEOTIDE SEQUENCE [LARGE SCALE GENOMIC DNA]</scope>
</reference>
<evidence type="ECO:0000313" key="10">
    <source>
        <dbReference type="Proteomes" id="UP000179037"/>
    </source>
</evidence>
<dbReference type="GO" id="GO:0006098">
    <property type="term" value="P:pentose-phosphate shunt"/>
    <property type="evidence" value="ECO:0007669"/>
    <property type="project" value="UniProtKB-UniPathway"/>
</dbReference>
<comment type="catalytic activity">
    <reaction evidence="1 7">
        <text>6-phospho-D-glucono-1,5-lactone + H2O = 6-phospho-D-gluconate + H(+)</text>
        <dbReference type="Rhea" id="RHEA:12556"/>
        <dbReference type="ChEBI" id="CHEBI:15377"/>
        <dbReference type="ChEBI" id="CHEBI:15378"/>
        <dbReference type="ChEBI" id="CHEBI:57955"/>
        <dbReference type="ChEBI" id="CHEBI:58759"/>
        <dbReference type="EC" id="3.1.1.31"/>
    </reaction>
</comment>
<evidence type="ECO:0000256" key="2">
    <source>
        <dbReference type="ARBA" id="ARBA00002681"/>
    </source>
</evidence>
<dbReference type="Gene3D" id="3.40.50.1360">
    <property type="match status" value="1"/>
</dbReference>
<comment type="similarity">
    <text evidence="4 7">Belongs to the glucosamine/galactosamine-6-phosphate isomerase family. 6-phosphogluconolactonase subfamily.</text>
</comment>
<dbReference type="GO" id="GO:0017057">
    <property type="term" value="F:6-phosphogluconolactonase activity"/>
    <property type="evidence" value="ECO:0007669"/>
    <property type="project" value="UniProtKB-UniRule"/>
</dbReference>
<dbReference type="UniPathway" id="UPA00115">
    <property type="reaction ID" value="UER00409"/>
</dbReference>
<evidence type="ECO:0000256" key="1">
    <source>
        <dbReference type="ARBA" id="ARBA00000832"/>
    </source>
</evidence>
<comment type="function">
    <text evidence="2 7">Hydrolysis of 6-phosphogluconolactone to 6-phosphogluconate.</text>
</comment>
<feature type="domain" description="Glucosamine/galactosamine-6-phosphate isomerase" evidence="8">
    <location>
        <begin position="15"/>
        <end position="219"/>
    </location>
</feature>
<dbReference type="PANTHER" id="PTHR11054:SF0">
    <property type="entry name" value="6-PHOSPHOGLUCONOLACTONASE"/>
    <property type="match status" value="1"/>
</dbReference>
<dbReference type="NCBIfam" id="TIGR01198">
    <property type="entry name" value="pgl"/>
    <property type="match status" value="1"/>
</dbReference>
<dbReference type="InterPro" id="IPR037171">
    <property type="entry name" value="NagB/RpiA_transferase-like"/>
</dbReference>
<dbReference type="PANTHER" id="PTHR11054">
    <property type="entry name" value="6-PHOSPHOGLUCONOLACTONASE"/>
    <property type="match status" value="1"/>
</dbReference>
<dbReference type="SUPFAM" id="SSF100950">
    <property type="entry name" value="NagB/RpiA/CoA transferase-like"/>
    <property type="match status" value="1"/>
</dbReference>
<evidence type="ECO:0000256" key="4">
    <source>
        <dbReference type="ARBA" id="ARBA00010662"/>
    </source>
</evidence>
<name>A0A1F6TWL0_9PROT</name>